<proteinExistence type="predicted"/>
<keyword evidence="2" id="KW-1185">Reference proteome</keyword>
<dbReference type="AlphaFoldDB" id="A0A8J3M7B2"/>
<evidence type="ECO:0000313" key="2">
    <source>
        <dbReference type="Proteomes" id="UP000630097"/>
    </source>
</evidence>
<dbReference type="Proteomes" id="UP000630097">
    <property type="component" value="Unassembled WGS sequence"/>
</dbReference>
<evidence type="ECO:0000313" key="1">
    <source>
        <dbReference type="EMBL" id="GIG78630.1"/>
    </source>
</evidence>
<protein>
    <submittedName>
        <fullName evidence="1">Uncharacterized protein</fullName>
    </submittedName>
</protein>
<comment type="caution">
    <text evidence="1">The sequence shown here is derived from an EMBL/GenBank/DDBJ whole genome shotgun (WGS) entry which is preliminary data.</text>
</comment>
<accession>A0A8J3M7B2</accession>
<reference evidence="1 2" key="1">
    <citation type="submission" date="2021-01" db="EMBL/GenBank/DDBJ databases">
        <title>Whole genome shotgun sequence of Planotetraspora kaengkrachanensis NBRC 104272.</title>
        <authorList>
            <person name="Komaki H."/>
            <person name="Tamura T."/>
        </authorList>
    </citation>
    <scope>NUCLEOTIDE SEQUENCE [LARGE SCALE GENOMIC DNA]</scope>
    <source>
        <strain evidence="1 2">NBRC 104272</strain>
    </source>
</reference>
<sequence length="61" mass="5962">MIGCGNADRGDEGPGEALGLMPATLVVFGIEGGDFSIGAPFSAPVWSAVQVVAGVLSAELG</sequence>
<dbReference type="EMBL" id="BONV01000005">
    <property type="protein sequence ID" value="GIG78630.1"/>
    <property type="molecule type" value="Genomic_DNA"/>
</dbReference>
<name>A0A8J3M7B2_9ACTN</name>
<gene>
    <name evidence="1" type="ORF">Pka01_17570</name>
</gene>
<organism evidence="1 2">
    <name type="scientific">Planotetraspora kaengkrachanensis</name>
    <dbReference type="NCBI Taxonomy" id="575193"/>
    <lineage>
        <taxon>Bacteria</taxon>
        <taxon>Bacillati</taxon>
        <taxon>Actinomycetota</taxon>
        <taxon>Actinomycetes</taxon>
        <taxon>Streptosporangiales</taxon>
        <taxon>Streptosporangiaceae</taxon>
        <taxon>Planotetraspora</taxon>
    </lineage>
</organism>